<evidence type="ECO:0000313" key="3">
    <source>
        <dbReference type="Proteomes" id="UP000027178"/>
    </source>
</evidence>
<accession>A0A066YGZ1</accession>
<organism evidence="2 3">
    <name type="scientific">Kitasatospora cheerisanensis KCTC 2395</name>
    <dbReference type="NCBI Taxonomy" id="1348663"/>
    <lineage>
        <taxon>Bacteria</taxon>
        <taxon>Bacillati</taxon>
        <taxon>Actinomycetota</taxon>
        <taxon>Actinomycetes</taxon>
        <taxon>Kitasatosporales</taxon>
        <taxon>Streptomycetaceae</taxon>
        <taxon>Kitasatospora</taxon>
    </lineage>
</organism>
<evidence type="ECO:0008006" key="4">
    <source>
        <dbReference type="Google" id="ProtNLM"/>
    </source>
</evidence>
<name>A0A066YGZ1_9ACTN</name>
<feature type="transmembrane region" description="Helical" evidence="1">
    <location>
        <begin position="45"/>
        <end position="64"/>
    </location>
</feature>
<keyword evidence="3" id="KW-1185">Reference proteome</keyword>
<evidence type="ECO:0000313" key="2">
    <source>
        <dbReference type="EMBL" id="KDN80743.1"/>
    </source>
</evidence>
<keyword evidence="1" id="KW-0812">Transmembrane</keyword>
<reference evidence="2 3" key="1">
    <citation type="submission" date="2014-05" db="EMBL/GenBank/DDBJ databases">
        <title>Draft Genome Sequence of Kitasatospora cheerisanensis KCTC 2395.</title>
        <authorList>
            <person name="Nam D.H."/>
        </authorList>
    </citation>
    <scope>NUCLEOTIDE SEQUENCE [LARGE SCALE GENOMIC DNA]</scope>
    <source>
        <strain evidence="2 3">KCTC 2395</strain>
    </source>
</reference>
<feature type="transmembrane region" description="Helical" evidence="1">
    <location>
        <begin position="20"/>
        <end position="38"/>
    </location>
</feature>
<comment type="caution">
    <text evidence="2">The sequence shown here is derived from an EMBL/GenBank/DDBJ whole genome shotgun (WGS) entry which is preliminary data.</text>
</comment>
<keyword evidence="1" id="KW-1133">Transmembrane helix</keyword>
<dbReference type="HOGENOM" id="CLU_1466363_0_0_11"/>
<keyword evidence="1" id="KW-0472">Membrane</keyword>
<proteinExistence type="predicted"/>
<sequence length="184" mass="20063">MFFAVRGLAGFSYRHSLQIAMPATVIAALFILFAGWSASRQDPTGWMIVLAVLGVAMLIAHTHLLDVRALRDHGTEQHARITEVTTHFNADNTSYPRYTLEALDGPPINGTVDGGLTDSHRIGDTVTVITDPTGHVPPDLGTLPSATAQLWTTRADDAIAALMIFPAAGWALDRIRKPRKRTRR</sequence>
<protein>
    <recommendedName>
        <fullName evidence="4">DUF3592 domain-containing protein</fullName>
    </recommendedName>
</protein>
<dbReference type="AlphaFoldDB" id="A0A066YGZ1"/>
<evidence type="ECO:0000256" key="1">
    <source>
        <dbReference type="SAM" id="Phobius"/>
    </source>
</evidence>
<dbReference type="EMBL" id="JNBY01000162">
    <property type="protein sequence ID" value="KDN80743.1"/>
    <property type="molecule type" value="Genomic_DNA"/>
</dbReference>
<dbReference type="PATRIC" id="fig|1348663.4.peg.7272"/>
<dbReference type="Proteomes" id="UP000027178">
    <property type="component" value="Unassembled WGS sequence"/>
</dbReference>
<gene>
    <name evidence="2" type="ORF">KCH_75230</name>
</gene>